<sequence>MPRYEMALIFRALNRSETISAMKRVGESVIERGGQIRTIENLGEKDLPFKMVAHSQGYRRGRYIVMEFDGKPSIVSSMVEYLRRDVDVIRPAITKLRPFLNKTMECDGPKKIAPPRSLSDTM</sequence>
<dbReference type="RefSeq" id="XP_002730679.1">
    <property type="nucleotide sequence ID" value="XM_002730633.2"/>
</dbReference>
<dbReference type="InterPro" id="IPR000529">
    <property type="entry name" value="Ribosomal_bS6"/>
</dbReference>
<proteinExistence type="inferred from homology"/>
<dbReference type="GeneID" id="100367955"/>
<evidence type="ECO:0000256" key="1">
    <source>
        <dbReference type="ARBA" id="ARBA00009512"/>
    </source>
</evidence>
<name>A0ABM0GIM9_SACKO</name>
<dbReference type="InterPro" id="IPR014717">
    <property type="entry name" value="Transl_elong_EF1B/ribsomal_bS6"/>
</dbReference>
<reference evidence="5" key="1">
    <citation type="submission" date="2025-08" db="UniProtKB">
        <authorList>
            <consortium name="RefSeq"/>
        </authorList>
    </citation>
    <scope>IDENTIFICATION</scope>
    <source>
        <tissue evidence="5">Testes</tissue>
    </source>
</reference>
<organism evidence="4 5">
    <name type="scientific">Saccoglossus kowalevskii</name>
    <name type="common">Acorn worm</name>
    <dbReference type="NCBI Taxonomy" id="10224"/>
    <lineage>
        <taxon>Eukaryota</taxon>
        <taxon>Metazoa</taxon>
        <taxon>Hemichordata</taxon>
        <taxon>Enteropneusta</taxon>
        <taxon>Harrimaniidae</taxon>
        <taxon>Saccoglossus</taxon>
    </lineage>
</organism>
<evidence type="ECO:0000256" key="2">
    <source>
        <dbReference type="ARBA" id="ARBA00035170"/>
    </source>
</evidence>
<dbReference type="Proteomes" id="UP000694865">
    <property type="component" value="Unplaced"/>
</dbReference>
<dbReference type="Gene3D" id="3.30.70.60">
    <property type="match status" value="1"/>
</dbReference>
<dbReference type="CDD" id="cd15465">
    <property type="entry name" value="bS6_mito"/>
    <property type="match status" value="1"/>
</dbReference>
<dbReference type="SUPFAM" id="SSF54995">
    <property type="entry name" value="Ribosomal protein S6"/>
    <property type="match status" value="1"/>
</dbReference>
<dbReference type="NCBIfam" id="TIGR00166">
    <property type="entry name" value="S6"/>
    <property type="match status" value="1"/>
</dbReference>
<keyword evidence="4" id="KW-1185">Reference proteome</keyword>
<dbReference type="PANTHER" id="PTHR21011">
    <property type="entry name" value="MITOCHONDRIAL 28S RIBOSOMAL PROTEIN S6"/>
    <property type="match status" value="1"/>
</dbReference>
<comment type="similarity">
    <text evidence="1">Belongs to the bacterial ribosomal protein bS6 family.</text>
</comment>
<protein>
    <recommendedName>
        <fullName evidence="2">Small ribosomal subunit protein bS6m</fullName>
    </recommendedName>
    <alternativeName>
        <fullName evidence="3">28S ribosomal protein S6, mitochondrial</fullName>
    </alternativeName>
</protein>
<accession>A0ABM0GIM9</accession>
<dbReference type="PANTHER" id="PTHR21011:SF1">
    <property type="entry name" value="SMALL RIBOSOMAL SUBUNIT PROTEIN BS6M"/>
    <property type="match status" value="1"/>
</dbReference>
<dbReference type="InterPro" id="IPR035980">
    <property type="entry name" value="Ribosomal_bS6_sf"/>
</dbReference>
<evidence type="ECO:0000256" key="3">
    <source>
        <dbReference type="ARBA" id="ARBA00035365"/>
    </source>
</evidence>
<evidence type="ECO:0000313" key="5">
    <source>
        <dbReference type="RefSeq" id="XP_002730679.1"/>
    </source>
</evidence>
<gene>
    <name evidence="5" type="primary">LOC100367955</name>
</gene>
<dbReference type="Pfam" id="PF01250">
    <property type="entry name" value="Ribosomal_S6"/>
    <property type="match status" value="1"/>
</dbReference>
<evidence type="ECO:0000313" key="4">
    <source>
        <dbReference type="Proteomes" id="UP000694865"/>
    </source>
</evidence>